<keyword evidence="7" id="KW-1185">Reference proteome</keyword>
<feature type="transmembrane region" description="Helical" evidence="5">
    <location>
        <begin position="179"/>
        <end position="198"/>
    </location>
</feature>
<evidence type="ECO:0000313" key="7">
    <source>
        <dbReference type="Proteomes" id="UP001230145"/>
    </source>
</evidence>
<keyword evidence="4 5" id="KW-0472">Membrane</keyword>
<sequence length="321" mass="34213">MSTMDSASGAPVTALTELETDSPMLPVARNILRRDYWRTMWRSSVLQGVYELLSRGIQVFLATTTASLIEHALSRTLTGAQVLSAVPVILAAALLEPAALLVRNRILLADTYDHELALLDRYLHLQPARAALLRTGQVPDRLMIDLVRYRLDTLDVIAAPVAVVIGIWAAAVAGSWSPFSLLLVALAVVLPIVFTAVVNESGSAADDALRRQTMARTAMIQEVAEAHDLYWARGRARRGAARVRSSWSVFAAGPARRVFRAWAMQRQIATTGPLLGATIVLGGGAVLAAHGRMDAGSVVGAAVLVAPVQAAVKSVTTAIVS</sequence>
<comment type="subcellular location">
    <subcellularLocation>
        <location evidence="1">Cell membrane</location>
        <topology evidence="1">Multi-pass membrane protein</topology>
    </subcellularLocation>
</comment>
<dbReference type="RefSeq" id="WP_307634127.1">
    <property type="nucleotide sequence ID" value="NZ_JAUSQL010000001.1"/>
</dbReference>
<evidence type="ECO:0000313" key="6">
    <source>
        <dbReference type="EMBL" id="MDP9831351.1"/>
    </source>
</evidence>
<feature type="transmembrane region" description="Helical" evidence="5">
    <location>
        <begin position="82"/>
        <end position="102"/>
    </location>
</feature>
<protein>
    <submittedName>
        <fullName evidence="6">ABC-type multidrug transport system fused ATPase/permease subunit</fullName>
    </submittedName>
</protein>
<dbReference type="InterPro" id="IPR036640">
    <property type="entry name" value="ABC1_TM_sf"/>
</dbReference>
<evidence type="ECO:0000256" key="1">
    <source>
        <dbReference type="ARBA" id="ARBA00004651"/>
    </source>
</evidence>
<gene>
    <name evidence="6" type="ORF">J2S45_000030</name>
</gene>
<evidence type="ECO:0000256" key="2">
    <source>
        <dbReference type="ARBA" id="ARBA00022692"/>
    </source>
</evidence>
<evidence type="ECO:0000256" key="5">
    <source>
        <dbReference type="SAM" id="Phobius"/>
    </source>
</evidence>
<evidence type="ECO:0000256" key="4">
    <source>
        <dbReference type="ARBA" id="ARBA00023136"/>
    </source>
</evidence>
<proteinExistence type="predicted"/>
<dbReference type="EMBL" id="JAUSQL010000001">
    <property type="protein sequence ID" value="MDP9831351.1"/>
    <property type="molecule type" value="Genomic_DNA"/>
</dbReference>
<dbReference type="Proteomes" id="UP001230145">
    <property type="component" value="Unassembled WGS sequence"/>
</dbReference>
<evidence type="ECO:0000256" key="3">
    <source>
        <dbReference type="ARBA" id="ARBA00022989"/>
    </source>
</evidence>
<reference evidence="6 7" key="1">
    <citation type="submission" date="2023-07" db="EMBL/GenBank/DDBJ databases">
        <title>Sequencing the genomes of 1000 actinobacteria strains.</title>
        <authorList>
            <person name="Klenk H.-P."/>
        </authorList>
    </citation>
    <scope>NUCLEOTIDE SEQUENCE [LARGE SCALE GENOMIC DNA]</scope>
    <source>
        <strain evidence="6 7">DSM 19515</strain>
    </source>
</reference>
<organism evidence="6 7">
    <name type="scientific">Trueperella abortisuis</name>
    <dbReference type="NCBI Taxonomy" id="445930"/>
    <lineage>
        <taxon>Bacteria</taxon>
        <taxon>Bacillati</taxon>
        <taxon>Actinomycetota</taxon>
        <taxon>Actinomycetes</taxon>
        <taxon>Actinomycetales</taxon>
        <taxon>Actinomycetaceae</taxon>
        <taxon>Trueperella</taxon>
    </lineage>
</organism>
<dbReference type="Gene3D" id="1.20.1560.10">
    <property type="entry name" value="ABC transporter type 1, transmembrane domain"/>
    <property type="match status" value="1"/>
</dbReference>
<dbReference type="SUPFAM" id="SSF90123">
    <property type="entry name" value="ABC transporter transmembrane region"/>
    <property type="match status" value="1"/>
</dbReference>
<keyword evidence="3 5" id="KW-1133">Transmembrane helix</keyword>
<name>A0ABT9PF66_9ACTO</name>
<accession>A0ABT9PF66</accession>
<feature type="transmembrane region" description="Helical" evidence="5">
    <location>
        <begin position="153"/>
        <end position="173"/>
    </location>
</feature>
<comment type="caution">
    <text evidence="6">The sequence shown here is derived from an EMBL/GenBank/DDBJ whole genome shotgun (WGS) entry which is preliminary data.</text>
</comment>
<keyword evidence="2 5" id="KW-0812">Transmembrane</keyword>